<dbReference type="NCBIfam" id="TIGR00459">
    <property type="entry name" value="aspS_bact"/>
    <property type="match status" value="1"/>
</dbReference>
<dbReference type="InterPro" id="IPR012340">
    <property type="entry name" value="NA-bd_OB-fold"/>
</dbReference>
<dbReference type="InterPro" id="IPR007259">
    <property type="entry name" value="GCP"/>
</dbReference>
<dbReference type="GO" id="GO:0051225">
    <property type="term" value="P:spindle assembly"/>
    <property type="evidence" value="ECO:0007669"/>
    <property type="project" value="TreeGrafter"/>
</dbReference>
<dbReference type="GO" id="GO:0004812">
    <property type="term" value="F:aminoacyl-tRNA ligase activity"/>
    <property type="evidence" value="ECO:0007669"/>
    <property type="project" value="UniProtKB-KW"/>
</dbReference>
<dbReference type="Gene3D" id="1.20.120.1900">
    <property type="entry name" value="Gamma-tubulin complex, C-terminal domain"/>
    <property type="match status" value="1"/>
</dbReference>
<evidence type="ECO:0000256" key="9">
    <source>
        <dbReference type="ARBA" id="ARBA00022917"/>
    </source>
</evidence>
<evidence type="ECO:0000313" key="14">
    <source>
        <dbReference type="Proteomes" id="UP001178507"/>
    </source>
</evidence>
<dbReference type="GO" id="GO:0005874">
    <property type="term" value="C:microtubule"/>
    <property type="evidence" value="ECO:0007669"/>
    <property type="project" value="UniProtKB-KW"/>
</dbReference>
<dbReference type="GO" id="GO:0006418">
    <property type="term" value="P:tRNA aminoacylation for protein translation"/>
    <property type="evidence" value="ECO:0007669"/>
    <property type="project" value="InterPro"/>
</dbReference>
<dbReference type="GO" id="GO:0043015">
    <property type="term" value="F:gamma-tubulin binding"/>
    <property type="evidence" value="ECO:0007669"/>
    <property type="project" value="InterPro"/>
</dbReference>
<comment type="similarity">
    <text evidence="3">Belongs to the TUBGCP family.</text>
</comment>
<dbReference type="Pfam" id="PF17681">
    <property type="entry name" value="GCP_N_terminal"/>
    <property type="match status" value="1"/>
</dbReference>
<dbReference type="InterPro" id="IPR004365">
    <property type="entry name" value="NA-bd_OB_tRNA"/>
</dbReference>
<evidence type="ECO:0000256" key="2">
    <source>
        <dbReference type="ARBA" id="ARBA00006303"/>
    </source>
</evidence>
<evidence type="ECO:0000256" key="5">
    <source>
        <dbReference type="ARBA" id="ARBA00022598"/>
    </source>
</evidence>
<comment type="caution">
    <text evidence="13">The sequence shown here is derived from an EMBL/GenBank/DDBJ whole genome shotgun (WGS) entry which is preliminary data.</text>
</comment>
<evidence type="ECO:0000313" key="13">
    <source>
        <dbReference type="EMBL" id="CAJ1401269.1"/>
    </source>
</evidence>
<keyword evidence="9" id="KW-0648">Protein biosynthesis</keyword>
<gene>
    <name evidence="13" type="ORF">EVOR1521_LOCUS24454</name>
</gene>
<accession>A0AA36NCQ3</accession>
<dbReference type="Gene3D" id="3.30.930.10">
    <property type="entry name" value="Bira Bifunctional Protein, Domain 2"/>
    <property type="match status" value="1"/>
</dbReference>
<dbReference type="GO" id="GO:0031122">
    <property type="term" value="P:cytoplasmic microtubule organization"/>
    <property type="evidence" value="ECO:0007669"/>
    <property type="project" value="TreeGrafter"/>
</dbReference>
<dbReference type="CDD" id="cd00777">
    <property type="entry name" value="AspRS_core"/>
    <property type="match status" value="1"/>
</dbReference>
<dbReference type="Gene3D" id="2.40.50.140">
    <property type="entry name" value="Nucleic acid-binding proteins"/>
    <property type="match status" value="1"/>
</dbReference>
<dbReference type="CDD" id="cd04317">
    <property type="entry name" value="EcAspRS_like_N"/>
    <property type="match status" value="1"/>
</dbReference>
<dbReference type="NCBIfam" id="NF001750">
    <property type="entry name" value="PRK00476.1"/>
    <property type="match status" value="1"/>
</dbReference>
<dbReference type="GO" id="GO:0051321">
    <property type="term" value="P:meiotic cell cycle"/>
    <property type="evidence" value="ECO:0007669"/>
    <property type="project" value="TreeGrafter"/>
</dbReference>
<dbReference type="GO" id="GO:0000922">
    <property type="term" value="C:spindle pole"/>
    <property type="evidence" value="ECO:0007669"/>
    <property type="project" value="InterPro"/>
</dbReference>
<dbReference type="Gene3D" id="3.30.1360.30">
    <property type="entry name" value="GAD-like domain"/>
    <property type="match status" value="1"/>
</dbReference>
<dbReference type="GO" id="GO:0003676">
    <property type="term" value="F:nucleic acid binding"/>
    <property type="evidence" value="ECO:0007669"/>
    <property type="project" value="InterPro"/>
</dbReference>
<reference evidence="13" key="1">
    <citation type="submission" date="2023-08" db="EMBL/GenBank/DDBJ databases">
        <authorList>
            <person name="Chen Y."/>
            <person name="Shah S."/>
            <person name="Dougan E. K."/>
            <person name="Thang M."/>
            <person name="Chan C."/>
        </authorList>
    </citation>
    <scope>NUCLEOTIDE SEQUENCE</scope>
</reference>
<dbReference type="SUPFAM" id="SSF50249">
    <property type="entry name" value="Nucleic acid-binding proteins"/>
    <property type="match status" value="1"/>
</dbReference>
<dbReference type="PRINTS" id="PR01042">
    <property type="entry name" value="TRNASYNTHASP"/>
</dbReference>
<keyword evidence="6" id="KW-0493">Microtubule</keyword>
<dbReference type="InterPro" id="IPR004115">
    <property type="entry name" value="GAD-like_sf"/>
</dbReference>
<keyword evidence="7" id="KW-0547">Nucleotide-binding</keyword>
<evidence type="ECO:0000256" key="7">
    <source>
        <dbReference type="ARBA" id="ARBA00022741"/>
    </source>
</evidence>
<dbReference type="InterPro" id="IPR041470">
    <property type="entry name" value="GCP_N"/>
</dbReference>
<dbReference type="GO" id="GO:0005737">
    <property type="term" value="C:cytoplasm"/>
    <property type="evidence" value="ECO:0007669"/>
    <property type="project" value="InterPro"/>
</dbReference>
<dbReference type="PANTHER" id="PTHR19302:SF13">
    <property type="entry name" value="GAMMA-TUBULIN COMPLEX COMPONENT 2"/>
    <property type="match status" value="1"/>
</dbReference>
<dbReference type="InterPro" id="IPR042241">
    <property type="entry name" value="GCP_C_sf"/>
</dbReference>
<organism evidence="13 14">
    <name type="scientific">Effrenium voratum</name>
    <dbReference type="NCBI Taxonomy" id="2562239"/>
    <lineage>
        <taxon>Eukaryota</taxon>
        <taxon>Sar</taxon>
        <taxon>Alveolata</taxon>
        <taxon>Dinophyceae</taxon>
        <taxon>Suessiales</taxon>
        <taxon>Symbiodiniaceae</taxon>
        <taxon>Effrenium</taxon>
    </lineage>
</organism>
<dbReference type="InterPro" id="IPR004364">
    <property type="entry name" value="Aa-tRNA-synt_II"/>
</dbReference>
<keyword evidence="14" id="KW-1185">Reference proteome</keyword>
<dbReference type="GO" id="GO:0005524">
    <property type="term" value="F:ATP binding"/>
    <property type="evidence" value="ECO:0007669"/>
    <property type="project" value="UniProtKB-KW"/>
</dbReference>
<feature type="domain" description="Aminoacyl-transfer RNA synthetases class-II family profile" evidence="12">
    <location>
        <begin position="1130"/>
        <end position="1559"/>
    </location>
</feature>
<dbReference type="InterPro" id="IPR040457">
    <property type="entry name" value="GCP_C"/>
</dbReference>
<dbReference type="InterPro" id="IPR006195">
    <property type="entry name" value="aa-tRNA-synth_II"/>
</dbReference>
<proteinExistence type="inferred from homology"/>
<dbReference type="GO" id="GO:0007020">
    <property type="term" value="P:microtubule nucleation"/>
    <property type="evidence" value="ECO:0007669"/>
    <property type="project" value="InterPro"/>
</dbReference>
<dbReference type="InterPro" id="IPR047089">
    <property type="entry name" value="Asp-tRNA-ligase_1_N"/>
</dbReference>
<dbReference type="InterPro" id="IPR004524">
    <property type="entry name" value="Asp-tRNA-ligase_1"/>
</dbReference>
<dbReference type="InterPro" id="IPR045864">
    <property type="entry name" value="aa-tRNA-synth_II/BPL/LPL"/>
</dbReference>
<dbReference type="Pfam" id="PF02938">
    <property type="entry name" value="GAD"/>
    <property type="match status" value="1"/>
</dbReference>
<dbReference type="GO" id="GO:0000278">
    <property type="term" value="P:mitotic cell cycle"/>
    <property type="evidence" value="ECO:0007669"/>
    <property type="project" value="TreeGrafter"/>
</dbReference>
<keyword evidence="11" id="KW-0206">Cytoskeleton</keyword>
<dbReference type="Pfam" id="PF00152">
    <property type="entry name" value="tRNA-synt_2"/>
    <property type="match status" value="1"/>
</dbReference>
<comment type="similarity">
    <text evidence="2">Belongs to the class-II aminoacyl-tRNA synthetase family. Type 1 subfamily.</text>
</comment>
<dbReference type="GO" id="GO:0051011">
    <property type="term" value="F:microtubule minus-end binding"/>
    <property type="evidence" value="ECO:0007669"/>
    <property type="project" value="TreeGrafter"/>
</dbReference>
<dbReference type="PROSITE" id="PS50862">
    <property type="entry name" value="AA_TRNA_LIGASE_II"/>
    <property type="match status" value="1"/>
</dbReference>
<dbReference type="HAMAP" id="MF_00044">
    <property type="entry name" value="Asp_tRNA_synth_type1"/>
    <property type="match status" value="1"/>
</dbReference>
<dbReference type="Pfam" id="PF01336">
    <property type="entry name" value="tRNA_anti-codon"/>
    <property type="match status" value="1"/>
</dbReference>
<dbReference type="GO" id="GO:0000930">
    <property type="term" value="C:gamma-tubulin complex"/>
    <property type="evidence" value="ECO:0007669"/>
    <property type="project" value="TreeGrafter"/>
</dbReference>
<dbReference type="SUPFAM" id="SSF55261">
    <property type="entry name" value="GAD domain-like"/>
    <property type="match status" value="1"/>
</dbReference>
<evidence type="ECO:0000256" key="1">
    <source>
        <dbReference type="ARBA" id="ARBA00004245"/>
    </source>
</evidence>
<keyword evidence="8" id="KW-0067">ATP-binding</keyword>
<keyword evidence="5" id="KW-0436">Ligase</keyword>
<dbReference type="InterPro" id="IPR029351">
    <property type="entry name" value="GAD_dom"/>
</dbReference>
<sequence>MPLLLRGKYNDCLGLGPPLSGVVSPARASGCSLVCKGRDGRVPGLRFRLVRAGIPFEPDLAAQASPEPPLLEPEDLARRSLQDQECILLDDLLFCLQGVEGSYIRRGASGNFETAPAGADPSTAQFLAQLLPLCDHHAFVEAFVEQHSRHEFGAVNHALCAALRQLLNEFASKVAQLEALLSKGQLSLAELWYHSQPSMDTFALLVRVCAHVQGLIGGAVLNGIEEVMLKTSVTTAQSLCEFLLQEACRPYFEMMSLWVYEGRLQDPYGEFFVSENPRVRDERTGPAADFWQKHFTLDERAVPQFLVSSRERILHAGKYLHVFFSAAPAGRAGASLPEPLGGRVPFRYSRRRGDFASAVDAAYRRAAKALLELFMRSHAEGGLDLPGRLKSLRSFFFLSKADWFGHFLDTAELERPAEEVPLARLDSLLDLAVRASSMATDPFREDISCGLHSFRVEDACHRIKGDTDKEDAAASTAGTAGSAAPLPAPLGAAGEGSGVRSLTLKYRTAWPLSILFSRTSLLKYQVIFRHLLYCRYVERKLVEVWVDHQYTKELGLDSSFSPYYSLRQRMLHFCRDYIYYATVEVLEPQSHQFLASLHEAETIDDVLKRHEAFLETCLREVLLTERDNLYRHLSKVLQTCLTFAQNLRKFSGIGGEAGVGAEEAEGTPAERRLSRVRHSTQKYLALLSQRHYSKMMAKWKTIFESQLQAFLRQIQQESKARYEHFLSNLATRLDYNEYYSTVLSVLLNNLVSKTLRRSLLSGDIAYEVQKSSKGFEAEVRVHGLEEAEPLTFVGFGHSEWAAEAAAAGAALAALPPAPEIEPRYPKPQDAAVWVAEKLAEDGKVELDSTMADVLPTLASLPLELHAKASFVLEEDPCRVAIEQGDEETPQEEEVRTILVSRATEGGKLAASMRARLLGEEGGRVFGGLELKMAGKSACREAAIATKILQRFFPEDFGIRFRAEFQDFEGYRARGLVLRVEKRREKRSARNEWKAWEGHVGQTVTVSGWVQMSRDMNHFAFVDLRDRYGITQVVFPKDGADAAGLERYQLARGIGREFVVKVTGKVVERVAKNKDRPTGEVEIVADSLDVLNPSVTPPFKIEDVTDANEDTRMRYRYLDIRRNPIKEALLLRNKVTRLVREYLGDRDFCEIETPVLIKSTPEGARDFVVPSRMNPGQFYALPQSPQTFKQLLMVGGIDRYFQIVKCFRDEELRADRQPEFTQIDCEMSFVCQDDILKLFEGMIRHVFKSHEFPAFQRMEYSEAMDRFGIDKPDLRYDMELVELTEVSKGKNFKMFDDAEYVVAMCCKGAGAWSTKKVKELEKKATGQEVGASALVWLKINPDGSYDCSAKKFFTDEDYVKWVEKANAKPGGCGPGDLLLIIAGPKLKTQESMGKFRHIMGTELGLRSEGFRALWVVNFPMLEWDEDEERFCAKHHPFTSPWTEDIEKMVSLDHKDQKLLEVRANAYDMVINGVEVGGGSVRIHDRPLQEKVFEVLGFTKEEALAQFGFLMGAFEYGAPPHAGLAFGLDRLCTIIGGKTTIRDFIAFPKNNMGRDTMINTPAAITPAQLAELSINTTVDEEGKPKAAGYPS</sequence>
<dbReference type="SUPFAM" id="SSF55681">
    <property type="entry name" value="Class II aaRS and biotin synthetases"/>
    <property type="match status" value="1"/>
</dbReference>
<dbReference type="Pfam" id="PF04130">
    <property type="entry name" value="GCP_C_terminal"/>
    <property type="match status" value="1"/>
</dbReference>
<evidence type="ECO:0000256" key="6">
    <source>
        <dbReference type="ARBA" id="ARBA00022701"/>
    </source>
</evidence>
<name>A0AA36NCQ3_9DINO</name>
<comment type="subcellular location">
    <subcellularLocation>
        <location evidence="1">Cytoplasm</location>
        <location evidence="1">Cytoskeleton</location>
    </subcellularLocation>
</comment>
<evidence type="ECO:0000259" key="12">
    <source>
        <dbReference type="PROSITE" id="PS50862"/>
    </source>
</evidence>
<dbReference type="PANTHER" id="PTHR19302">
    <property type="entry name" value="GAMMA TUBULIN COMPLEX PROTEIN"/>
    <property type="match status" value="1"/>
</dbReference>
<keyword evidence="4" id="KW-0963">Cytoplasm</keyword>
<dbReference type="Proteomes" id="UP001178507">
    <property type="component" value="Unassembled WGS sequence"/>
</dbReference>
<keyword evidence="10" id="KW-0030">Aminoacyl-tRNA synthetase</keyword>
<evidence type="ECO:0000256" key="10">
    <source>
        <dbReference type="ARBA" id="ARBA00023146"/>
    </source>
</evidence>
<protein>
    <recommendedName>
        <fullName evidence="12">Aminoacyl-transfer RNA synthetases class-II family profile domain-containing protein</fullName>
    </recommendedName>
</protein>
<evidence type="ECO:0000256" key="8">
    <source>
        <dbReference type="ARBA" id="ARBA00022840"/>
    </source>
</evidence>
<dbReference type="EMBL" id="CAUJNA010003406">
    <property type="protein sequence ID" value="CAJ1401269.1"/>
    <property type="molecule type" value="Genomic_DNA"/>
</dbReference>
<evidence type="ECO:0000256" key="3">
    <source>
        <dbReference type="ARBA" id="ARBA00010337"/>
    </source>
</evidence>
<dbReference type="InterPro" id="IPR002312">
    <property type="entry name" value="Asp/Asn-tRNA-synth_IIb"/>
</dbReference>
<evidence type="ECO:0000256" key="11">
    <source>
        <dbReference type="ARBA" id="ARBA00023212"/>
    </source>
</evidence>
<dbReference type="InterPro" id="IPR047090">
    <property type="entry name" value="AspRS_core"/>
</dbReference>
<evidence type="ECO:0000256" key="4">
    <source>
        <dbReference type="ARBA" id="ARBA00022490"/>
    </source>
</evidence>